<dbReference type="GO" id="GO:0016042">
    <property type="term" value="P:lipid catabolic process"/>
    <property type="evidence" value="ECO:0007669"/>
    <property type="project" value="UniProtKB-KW"/>
</dbReference>
<sequence>MGETRRWRAVVVAAVAGLLMPATAVTAASASEPLHLVAPTGPHQVGATELYLKDTSRADPWVPEQNARELMVTLWYPTRARHGTATEYLSAGESRLMVEGKRLTGVDPEIFSTVRTYAFVDAPPAGRRHSLPLIVLSPGYTQPRATLSALAEDLASHGYVVAGVDHTYETHAITFPDGRVTGCAACEQDGERPFFGKLYQSRAADVSFVIDRLTGRDPAWRGSRLIDASRIGMSGHSAGGASAIAAMVRDPRIDAGIDMDGTTDTGGDSMIPAAGLARPFLLFGSPDHASGGRDAWWDKDWAGMTGWKRWITVAGTEHASFTDLGLFADQLGIDIGATTPGIRATEITRRYNRAMFDKHLRHRPQAILNAASPRFPEVAIVARS</sequence>
<dbReference type="Pfam" id="PF03403">
    <property type="entry name" value="PAF-AH_p_II"/>
    <property type="match status" value="1"/>
</dbReference>
<evidence type="ECO:0000256" key="4">
    <source>
        <dbReference type="SAM" id="SignalP"/>
    </source>
</evidence>
<keyword evidence="1 5" id="KW-0378">Hydrolase</keyword>
<dbReference type="SUPFAM" id="SSF53474">
    <property type="entry name" value="alpha/beta-Hydrolases"/>
    <property type="match status" value="1"/>
</dbReference>
<name>A0A931CAM6_9ACTN</name>
<reference evidence="5" key="1">
    <citation type="submission" date="2020-11" db="EMBL/GenBank/DDBJ databases">
        <title>Isolation and identification of active actinomycetes.</title>
        <authorList>
            <person name="Sun X."/>
        </authorList>
    </citation>
    <scope>NUCLEOTIDE SEQUENCE</scope>
    <source>
        <strain evidence="5">NEAU-A11</strain>
    </source>
</reference>
<evidence type="ECO:0000313" key="6">
    <source>
        <dbReference type="Proteomes" id="UP000598146"/>
    </source>
</evidence>
<keyword evidence="3" id="KW-0443">Lipid metabolism</keyword>
<protein>
    <submittedName>
        <fullName evidence="5">Alpha/beta hydrolase</fullName>
    </submittedName>
</protein>
<evidence type="ECO:0000256" key="3">
    <source>
        <dbReference type="ARBA" id="ARBA00023098"/>
    </source>
</evidence>
<organism evidence="5 6">
    <name type="scientific">Actinoplanes aureus</name>
    <dbReference type="NCBI Taxonomy" id="2792083"/>
    <lineage>
        <taxon>Bacteria</taxon>
        <taxon>Bacillati</taxon>
        <taxon>Actinomycetota</taxon>
        <taxon>Actinomycetes</taxon>
        <taxon>Micromonosporales</taxon>
        <taxon>Micromonosporaceae</taxon>
        <taxon>Actinoplanes</taxon>
    </lineage>
</organism>
<dbReference type="Gene3D" id="3.40.50.1820">
    <property type="entry name" value="alpha/beta hydrolase"/>
    <property type="match status" value="1"/>
</dbReference>
<evidence type="ECO:0000256" key="2">
    <source>
        <dbReference type="ARBA" id="ARBA00022963"/>
    </source>
</evidence>
<comment type="caution">
    <text evidence="5">The sequence shown here is derived from an EMBL/GenBank/DDBJ whole genome shotgun (WGS) entry which is preliminary data.</text>
</comment>
<accession>A0A931CAM6</accession>
<evidence type="ECO:0000256" key="1">
    <source>
        <dbReference type="ARBA" id="ARBA00022801"/>
    </source>
</evidence>
<dbReference type="PANTHER" id="PTHR10272">
    <property type="entry name" value="PLATELET-ACTIVATING FACTOR ACETYLHYDROLASE"/>
    <property type="match status" value="1"/>
</dbReference>
<dbReference type="InterPro" id="IPR029058">
    <property type="entry name" value="AB_hydrolase_fold"/>
</dbReference>
<dbReference type="RefSeq" id="WP_196413162.1">
    <property type="nucleotide sequence ID" value="NZ_JADQTO010000003.1"/>
</dbReference>
<dbReference type="Proteomes" id="UP000598146">
    <property type="component" value="Unassembled WGS sequence"/>
</dbReference>
<feature type="chain" id="PRO_5039299890" evidence="4">
    <location>
        <begin position="25"/>
        <end position="384"/>
    </location>
</feature>
<keyword evidence="4" id="KW-0732">Signal</keyword>
<dbReference type="AlphaFoldDB" id="A0A931CAM6"/>
<gene>
    <name evidence="5" type="ORF">I4J89_07835</name>
</gene>
<proteinExistence type="predicted"/>
<dbReference type="EMBL" id="JADQTO010000003">
    <property type="protein sequence ID" value="MBG0561370.1"/>
    <property type="molecule type" value="Genomic_DNA"/>
</dbReference>
<dbReference type="GO" id="GO:0003847">
    <property type="term" value="F:1-alkyl-2-acetylglycerophosphocholine esterase activity"/>
    <property type="evidence" value="ECO:0007669"/>
    <property type="project" value="TreeGrafter"/>
</dbReference>
<keyword evidence="2" id="KW-0442">Lipid degradation</keyword>
<dbReference type="PANTHER" id="PTHR10272:SF0">
    <property type="entry name" value="PLATELET-ACTIVATING FACTOR ACETYLHYDROLASE"/>
    <property type="match status" value="1"/>
</dbReference>
<feature type="signal peptide" evidence="4">
    <location>
        <begin position="1"/>
        <end position="24"/>
    </location>
</feature>
<keyword evidence="6" id="KW-1185">Reference proteome</keyword>
<evidence type="ECO:0000313" key="5">
    <source>
        <dbReference type="EMBL" id="MBG0561370.1"/>
    </source>
</evidence>